<keyword evidence="1" id="KW-1133">Transmembrane helix</keyword>
<feature type="transmembrane region" description="Helical" evidence="1">
    <location>
        <begin position="68"/>
        <end position="88"/>
    </location>
</feature>
<feature type="transmembrane region" description="Helical" evidence="1">
    <location>
        <begin position="37"/>
        <end position="56"/>
    </location>
</feature>
<dbReference type="STRING" id="756272.Plabr_4186"/>
<feature type="transmembrane region" description="Helical" evidence="1">
    <location>
        <begin position="352"/>
        <end position="372"/>
    </location>
</feature>
<dbReference type="KEGG" id="pbs:Plabr_4186"/>
<feature type="transmembrane region" description="Helical" evidence="1">
    <location>
        <begin position="162"/>
        <end position="182"/>
    </location>
</feature>
<dbReference type="EMBL" id="CP002546">
    <property type="protein sequence ID" value="ADY61760.1"/>
    <property type="molecule type" value="Genomic_DNA"/>
</dbReference>
<keyword evidence="1" id="KW-0812">Transmembrane</keyword>
<keyword evidence="3" id="KW-1185">Reference proteome</keyword>
<feature type="transmembrane region" description="Helical" evidence="1">
    <location>
        <begin position="109"/>
        <end position="129"/>
    </location>
</feature>
<dbReference type="HOGENOM" id="CLU_578509_0_0_0"/>
<protein>
    <recommendedName>
        <fullName evidence="4">Oligosaccharide repeat unit polymerase</fullName>
    </recommendedName>
</protein>
<dbReference type="AlphaFoldDB" id="F0SI58"/>
<feature type="transmembrane region" description="Helical" evidence="1">
    <location>
        <begin position="381"/>
        <end position="400"/>
    </location>
</feature>
<evidence type="ECO:0000313" key="2">
    <source>
        <dbReference type="EMBL" id="ADY61760.1"/>
    </source>
</evidence>
<dbReference type="Proteomes" id="UP000006860">
    <property type="component" value="Chromosome"/>
</dbReference>
<feature type="transmembrane region" description="Helical" evidence="1">
    <location>
        <begin position="236"/>
        <end position="258"/>
    </location>
</feature>
<feature type="transmembrane region" description="Helical" evidence="1">
    <location>
        <begin position="6"/>
        <end position="25"/>
    </location>
</feature>
<evidence type="ECO:0000313" key="3">
    <source>
        <dbReference type="Proteomes" id="UP000006860"/>
    </source>
</evidence>
<keyword evidence="1" id="KW-0472">Membrane</keyword>
<accession>F0SI58</accession>
<dbReference type="eggNOG" id="ENOG5032RBK">
    <property type="taxonomic scope" value="Bacteria"/>
</dbReference>
<evidence type="ECO:0000256" key="1">
    <source>
        <dbReference type="SAM" id="Phobius"/>
    </source>
</evidence>
<name>F0SI58_RUBBR</name>
<sequence>MNSEELLNNSIGIALLVATFGIIAAECRRDIRQLVSAKCVFLLTISAWFLLEAVLAPRDLHVFSQVQYDFGIVCVALALVSFLCGYGLSKGGAFDPLFRRLSQIDNPRVIWSLFLFACAVGFTPLLVVARGDVTLILEDAFLPRARWSSVFQRGRYGGFRDAFLELQMFLRAAVPLASAIAADRRQSGSRKLVSVAFLTYAAARAFNSGTRSQVAEVFLPIAAAVYWRMSGTTKKYALIFGLPAVTVLALIYSAATVIGRNDGTVEWENAAQADYVGFEMFREVLFITKAVPDQFDYKLGRTYYVQAVNPIPRAIWTGKPIDDAGLELAKLKGAVVGGEAYLTVSPGLIGEMYWNFGIPGIIVISGLLGYLAKSWDRVRPFASKSLIAFTIYAAGLAIIFLSGRSINMATLYGMIALYALLILFSQNSRNAASAGGA</sequence>
<gene>
    <name evidence="2" type="ordered locus">Plabr_4186</name>
</gene>
<reference evidence="3" key="1">
    <citation type="submission" date="2011-02" db="EMBL/GenBank/DDBJ databases">
        <title>The complete genome of Planctomyces brasiliensis DSM 5305.</title>
        <authorList>
            <person name="Lucas S."/>
            <person name="Copeland A."/>
            <person name="Lapidus A."/>
            <person name="Bruce D."/>
            <person name="Goodwin L."/>
            <person name="Pitluck S."/>
            <person name="Kyrpides N."/>
            <person name="Mavromatis K."/>
            <person name="Pagani I."/>
            <person name="Ivanova N."/>
            <person name="Ovchinnikova G."/>
            <person name="Lu M."/>
            <person name="Detter J.C."/>
            <person name="Han C."/>
            <person name="Land M."/>
            <person name="Hauser L."/>
            <person name="Markowitz V."/>
            <person name="Cheng J.-F."/>
            <person name="Hugenholtz P."/>
            <person name="Woyke T."/>
            <person name="Wu D."/>
            <person name="Tindall B."/>
            <person name="Pomrenke H.G."/>
            <person name="Brambilla E."/>
            <person name="Klenk H.-P."/>
            <person name="Eisen J.A."/>
        </authorList>
    </citation>
    <scope>NUCLEOTIDE SEQUENCE [LARGE SCALE GENOMIC DNA]</scope>
    <source>
        <strain evidence="3">ATCC 49424 / DSM 5305 / JCM 21570 / NBRC 103401 / IFAM 1448</strain>
    </source>
</reference>
<organism evidence="2 3">
    <name type="scientific">Rubinisphaera brasiliensis (strain ATCC 49424 / DSM 5305 / JCM 21570 / IAM 15109 / NBRC 103401 / IFAM 1448)</name>
    <name type="common">Planctomyces brasiliensis</name>
    <dbReference type="NCBI Taxonomy" id="756272"/>
    <lineage>
        <taxon>Bacteria</taxon>
        <taxon>Pseudomonadati</taxon>
        <taxon>Planctomycetota</taxon>
        <taxon>Planctomycetia</taxon>
        <taxon>Planctomycetales</taxon>
        <taxon>Planctomycetaceae</taxon>
        <taxon>Rubinisphaera</taxon>
    </lineage>
</organism>
<evidence type="ECO:0008006" key="4">
    <source>
        <dbReference type="Google" id="ProtNLM"/>
    </source>
</evidence>
<proteinExistence type="predicted"/>
<feature type="transmembrane region" description="Helical" evidence="1">
    <location>
        <begin position="406"/>
        <end position="424"/>
    </location>
</feature>